<accession>A0ABS3J7H2</accession>
<evidence type="ECO:0000259" key="1">
    <source>
        <dbReference type="Pfam" id="PF21834"/>
    </source>
</evidence>
<dbReference type="EMBL" id="JAFMPY010000023">
    <property type="protein sequence ID" value="MBO0905615.1"/>
    <property type="molecule type" value="Genomic_DNA"/>
</dbReference>
<sequence length="82" mass="9162">MPRYFFDVEDANEFIRDEDGHICESDAQVRKAAIEALPGMIGMRIPDGDTHKTTVKVRDEAGAYIYSASLTLEAGWIGKRSQ</sequence>
<evidence type="ECO:0000313" key="3">
    <source>
        <dbReference type="Proteomes" id="UP000664288"/>
    </source>
</evidence>
<dbReference type="RefSeq" id="WP_207352249.1">
    <property type="nucleotide sequence ID" value="NZ_JAFMPY010000023.1"/>
</dbReference>
<keyword evidence="3" id="KW-1185">Reference proteome</keyword>
<dbReference type="Proteomes" id="UP000664288">
    <property type="component" value="Unassembled WGS sequence"/>
</dbReference>
<dbReference type="Pfam" id="PF21834">
    <property type="entry name" value="DUF6894"/>
    <property type="match status" value="1"/>
</dbReference>
<organism evidence="2 3">
    <name type="scientific">Jiella sonneratiae</name>
    <dbReference type="NCBI Taxonomy" id="2816856"/>
    <lineage>
        <taxon>Bacteria</taxon>
        <taxon>Pseudomonadati</taxon>
        <taxon>Pseudomonadota</taxon>
        <taxon>Alphaproteobacteria</taxon>
        <taxon>Hyphomicrobiales</taxon>
        <taxon>Aurantimonadaceae</taxon>
        <taxon>Jiella</taxon>
    </lineage>
</organism>
<gene>
    <name evidence="2" type="ORF">J1C47_18370</name>
</gene>
<proteinExistence type="predicted"/>
<dbReference type="InterPro" id="IPR054189">
    <property type="entry name" value="DUF6894"/>
</dbReference>
<reference evidence="2 3" key="1">
    <citation type="submission" date="2021-03" db="EMBL/GenBank/DDBJ databases">
        <title>Whole genome sequence of Jiella sp. MQZ13P-4.</title>
        <authorList>
            <person name="Tuo L."/>
        </authorList>
    </citation>
    <scope>NUCLEOTIDE SEQUENCE [LARGE SCALE GENOMIC DNA]</scope>
    <source>
        <strain evidence="2 3">MQZ13P-4</strain>
    </source>
</reference>
<name>A0ABS3J7H2_9HYPH</name>
<comment type="caution">
    <text evidence="2">The sequence shown here is derived from an EMBL/GenBank/DDBJ whole genome shotgun (WGS) entry which is preliminary data.</text>
</comment>
<feature type="domain" description="DUF6894" evidence="1">
    <location>
        <begin position="3"/>
        <end position="71"/>
    </location>
</feature>
<protein>
    <recommendedName>
        <fullName evidence="1">DUF6894 domain-containing protein</fullName>
    </recommendedName>
</protein>
<evidence type="ECO:0000313" key="2">
    <source>
        <dbReference type="EMBL" id="MBO0905615.1"/>
    </source>
</evidence>